<dbReference type="InterPro" id="IPR041118">
    <property type="entry name" value="Rx_N"/>
</dbReference>
<evidence type="ECO:0000256" key="4">
    <source>
        <dbReference type="ARBA" id="ARBA00022741"/>
    </source>
</evidence>
<keyword evidence="13" id="KW-1185">Reference proteome</keyword>
<evidence type="ECO:0000313" key="13">
    <source>
        <dbReference type="Proteomes" id="UP000734854"/>
    </source>
</evidence>
<name>A0A8J5G4S9_ZINOF</name>
<dbReference type="Pfam" id="PF18052">
    <property type="entry name" value="Rx_N"/>
    <property type="match status" value="1"/>
</dbReference>
<evidence type="ECO:0000259" key="8">
    <source>
        <dbReference type="Pfam" id="PF00931"/>
    </source>
</evidence>
<evidence type="ECO:0000256" key="7">
    <source>
        <dbReference type="SAM" id="MobiDB-lite"/>
    </source>
</evidence>
<dbReference type="SUPFAM" id="SSF52058">
    <property type="entry name" value="L domain-like"/>
    <property type="match status" value="2"/>
</dbReference>
<dbReference type="InterPro" id="IPR055414">
    <property type="entry name" value="LRR_R13L4/SHOC2-like"/>
</dbReference>
<evidence type="ECO:0000259" key="10">
    <source>
        <dbReference type="Pfam" id="PF23559"/>
    </source>
</evidence>
<evidence type="ECO:0000256" key="1">
    <source>
        <dbReference type="ARBA" id="ARBA00008894"/>
    </source>
</evidence>
<dbReference type="Pfam" id="PF23598">
    <property type="entry name" value="LRR_14"/>
    <property type="match status" value="1"/>
</dbReference>
<dbReference type="SUPFAM" id="SSF52540">
    <property type="entry name" value="P-loop containing nucleoside triphosphate hydrolases"/>
    <property type="match status" value="1"/>
</dbReference>
<evidence type="ECO:0000256" key="3">
    <source>
        <dbReference type="ARBA" id="ARBA00022737"/>
    </source>
</evidence>
<sequence length="1097" mass="126222">MAGGGGFLSSMFTTMVTKLHSLASPSTTSSSSSSPHNTIEQEMSKLTETMRRIQAKLDDSESEEENHAKSHSEKLWLSELKDVAYDAEDVVEEYEYEVLRSKQLHENNSGAHEDELANKAAAIRKRFDEITKEWKLLKLPKKAEKRKRSPMLSDMNRETGSLVVESDVLGREEEKDMLVKWLLSKNDTTGNGVSVIAVIGMGGLGKTTLAQLVYNDQRVKSYFDLTGWVCVSENFHVVSLTEKILESFTKVEVHKELDGLQHALQEKLQGKRFLLILDDVWNEEFTLWDELRKPLVSAQVSKVIVTTRNHRVAGIMGTRSPLDLNCLSFDICWQLFKRVTLEGAYKRLQPHLEELGRKIVDKCKGLPLAVKVLGGALRNNEDIDSWEKILENEMWELEETNNGVLPALKISYDCMPIQLKRCFQYLSIFPKDTSLDSEEIVRLWMSQGLLPLDGDMRAEDIGRNYIKRLVERSMLNSVEINVDSSFVMHDLVHDLAQYITQDECLCVMDNKFDAKKLQKIRHLSVSVKYPNLLKPLETIKDLQQLKLMRTLFITGPGWPYFMIRQYNFFKILDDLFQKLKYIRALHLSKIDITELPDSLGNLKLLRYLSIRSAKIRMLPESICNLYYLQTLDLIATNVHEFPRKIGNLISLRHLLLPYNYKGVFFPSGIGNMTNLQTLRRFNVSCEKEHCDIGELNSLMKLGGHISIYNVASVNIFSNSKPPLKTKKYIDSLELDWSGVPFDIFKDEKKAKWQLEYLEPHVNLKILEINNYPAFKFVGWVGASSFTKLTKLVLKYCKYCSKLPPLGQLPSLEELEIAGMHYVRHVGREFCSMLMASPSSSQNKIAFPSLKDLIFRDMKNWEEWDGVEIGDFPSIHSIKLYGCPRLIKFPQWPFMSSVKKMTLDSGGVPDVSCFPSLKHLEITVRTQEYSEVMSKCYFPTLQHLILSYSKVESIHLSQRRLPSLKTLKIHDSNELRVVTGLKNLTSLNSLIIKECPNLEFKKLPATLAQVQLYRCRLFKKGFKEQHMRNVLGEEEEEIENLLDFLVWIAEEDDNNDGGEDMRNEEDRRDYGVKQCANTDDWIEAVDDKRVDDNMVMDE</sequence>
<organism evidence="12 13">
    <name type="scientific">Zingiber officinale</name>
    <name type="common">Ginger</name>
    <name type="synonym">Amomum zingiber</name>
    <dbReference type="NCBI Taxonomy" id="94328"/>
    <lineage>
        <taxon>Eukaryota</taxon>
        <taxon>Viridiplantae</taxon>
        <taxon>Streptophyta</taxon>
        <taxon>Embryophyta</taxon>
        <taxon>Tracheophyta</taxon>
        <taxon>Spermatophyta</taxon>
        <taxon>Magnoliopsida</taxon>
        <taxon>Liliopsida</taxon>
        <taxon>Zingiberales</taxon>
        <taxon>Zingiberaceae</taxon>
        <taxon>Zingiber</taxon>
    </lineage>
</organism>
<dbReference type="PRINTS" id="PR00364">
    <property type="entry name" value="DISEASERSIST"/>
</dbReference>
<evidence type="ECO:0000256" key="5">
    <source>
        <dbReference type="ARBA" id="ARBA00022821"/>
    </source>
</evidence>
<keyword evidence="6" id="KW-0067">ATP-binding</keyword>
<keyword evidence="3" id="KW-0677">Repeat</keyword>
<accession>A0A8J5G4S9</accession>
<keyword evidence="4" id="KW-0547">Nucleotide-binding</keyword>
<evidence type="ECO:0000256" key="2">
    <source>
        <dbReference type="ARBA" id="ARBA00022614"/>
    </source>
</evidence>
<dbReference type="InterPro" id="IPR042197">
    <property type="entry name" value="Apaf_helical"/>
</dbReference>
<dbReference type="Gene3D" id="1.20.5.4130">
    <property type="match status" value="1"/>
</dbReference>
<dbReference type="Gene3D" id="1.10.10.10">
    <property type="entry name" value="Winged helix-like DNA-binding domain superfamily/Winged helix DNA-binding domain"/>
    <property type="match status" value="1"/>
</dbReference>
<dbReference type="InterPro" id="IPR032675">
    <property type="entry name" value="LRR_dom_sf"/>
</dbReference>
<dbReference type="GO" id="GO:0002758">
    <property type="term" value="P:innate immune response-activating signaling pathway"/>
    <property type="evidence" value="ECO:0007669"/>
    <property type="project" value="UniProtKB-ARBA"/>
</dbReference>
<comment type="similarity">
    <text evidence="1">Belongs to the disease resistance NB-LRR family.</text>
</comment>
<dbReference type="InterPro" id="IPR027417">
    <property type="entry name" value="P-loop_NTPase"/>
</dbReference>
<dbReference type="Gene3D" id="1.10.8.430">
    <property type="entry name" value="Helical domain of apoptotic protease-activating factors"/>
    <property type="match status" value="1"/>
</dbReference>
<dbReference type="GO" id="GO:0005524">
    <property type="term" value="F:ATP binding"/>
    <property type="evidence" value="ECO:0007669"/>
    <property type="project" value="UniProtKB-KW"/>
</dbReference>
<evidence type="ECO:0000256" key="6">
    <source>
        <dbReference type="ARBA" id="ARBA00022840"/>
    </source>
</evidence>
<feature type="compositionally biased region" description="Low complexity" evidence="7">
    <location>
        <begin position="24"/>
        <end position="35"/>
    </location>
</feature>
<proteinExistence type="inferred from homology"/>
<dbReference type="Pfam" id="PF00931">
    <property type="entry name" value="NB-ARC"/>
    <property type="match status" value="1"/>
</dbReference>
<dbReference type="EMBL" id="JACMSC010000012">
    <property type="protein sequence ID" value="KAG6495934.1"/>
    <property type="molecule type" value="Genomic_DNA"/>
</dbReference>
<keyword evidence="2" id="KW-0433">Leucine-rich repeat</keyword>
<reference evidence="12 13" key="1">
    <citation type="submission" date="2020-08" db="EMBL/GenBank/DDBJ databases">
        <title>Plant Genome Project.</title>
        <authorList>
            <person name="Zhang R.-G."/>
        </authorList>
    </citation>
    <scope>NUCLEOTIDE SEQUENCE [LARGE SCALE GENOMIC DNA]</scope>
    <source>
        <tissue evidence="12">Rhizome</tissue>
    </source>
</reference>
<dbReference type="InterPro" id="IPR036388">
    <property type="entry name" value="WH-like_DNA-bd_sf"/>
</dbReference>
<feature type="domain" description="Disease resistance R13L4/SHOC-2-like LRR" evidence="11">
    <location>
        <begin position="577"/>
        <end position="855"/>
    </location>
</feature>
<dbReference type="InterPro" id="IPR002182">
    <property type="entry name" value="NB-ARC"/>
</dbReference>
<gene>
    <name evidence="12" type="ORF">ZIOFF_043767</name>
</gene>
<feature type="domain" description="Disease resistance N-terminal" evidence="9">
    <location>
        <begin position="16"/>
        <end position="106"/>
    </location>
</feature>
<evidence type="ECO:0000259" key="9">
    <source>
        <dbReference type="Pfam" id="PF18052"/>
    </source>
</evidence>
<dbReference type="Gene3D" id="3.80.10.10">
    <property type="entry name" value="Ribonuclease Inhibitor"/>
    <property type="match status" value="3"/>
</dbReference>
<feature type="domain" description="Disease resistance protein winged helix" evidence="10">
    <location>
        <begin position="428"/>
        <end position="496"/>
    </location>
</feature>
<dbReference type="GO" id="GO:0042742">
    <property type="term" value="P:defense response to bacterium"/>
    <property type="evidence" value="ECO:0007669"/>
    <property type="project" value="UniProtKB-ARBA"/>
</dbReference>
<feature type="region of interest" description="Disordered" evidence="7">
    <location>
        <begin position="21"/>
        <end position="73"/>
    </location>
</feature>
<protein>
    <submittedName>
        <fullName evidence="12">Uncharacterized protein</fullName>
    </submittedName>
</protein>
<dbReference type="Gene3D" id="3.40.50.300">
    <property type="entry name" value="P-loop containing nucleotide triphosphate hydrolases"/>
    <property type="match status" value="1"/>
</dbReference>
<dbReference type="PANTHER" id="PTHR36766">
    <property type="entry name" value="PLANT BROAD-SPECTRUM MILDEW RESISTANCE PROTEIN RPW8"/>
    <property type="match status" value="1"/>
</dbReference>
<dbReference type="GO" id="GO:0009626">
    <property type="term" value="P:plant-type hypersensitive response"/>
    <property type="evidence" value="ECO:0007669"/>
    <property type="project" value="UniProtKB-ARBA"/>
</dbReference>
<dbReference type="GO" id="GO:0043531">
    <property type="term" value="F:ADP binding"/>
    <property type="evidence" value="ECO:0007669"/>
    <property type="project" value="InterPro"/>
</dbReference>
<dbReference type="Pfam" id="PF23559">
    <property type="entry name" value="WHD_DRP"/>
    <property type="match status" value="1"/>
</dbReference>
<comment type="caution">
    <text evidence="12">The sequence shown here is derived from an EMBL/GenBank/DDBJ whole genome shotgun (WGS) entry which is preliminary data.</text>
</comment>
<dbReference type="Proteomes" id="UP000734854">
    <property type="component" value="Unassembled WGS sequence"/>
</dbReference>
<keyword evidence="5" id="KW-0611">Plant defense</keyword>
<feature type="compositionally biased region" description="Basic and acidic residues" evidence="7">
    <location>
        <begin position="42"/>
        <end position="73"/>
    </location>
</feature>
<evidence type="ECO:0000259" key="11">
    <source>
        <dbReference type="Pfam" id="PF23598"/>
    </source>
</evidence>
<dbReference type="AlphaFoldDB" id="A0A8J5G4S9"/>
<evidence type="ECO:0000313" key="12">
    <source>
        <dbReference type="EMBL" id="KAG6495934.1"/>
    </source>
</evidence>
<dbReference type="FunFam" id="1.10.10.10:FF:000322">
    <property type="entry name" value="Probable disease resistance protein At1g63360"/>
    <property type="match status" value="1"/>
</dbReference>
<dbReference type="FunFam" id="3.40.50.300:FF:001091">
    <property type="entry name" value="Probable disease resistance protein At1g61300"/>
    <property type="match status" value="1"/>
</dbReference>
<dbReference type="InterPro" id="IPR058922">
    <property type="entry name" value="WHD_DRP"/>
</dbReference>
<dbReference type="PANTHER" id="PTHR36766:SF51">
    <property type="entry name" value="DISEASE RESISTANCE RPP13-LIKE PROTEIN 1"/>
    <property type="match status" value="1"/>
</dbReference>
<feature type="domain" description="NB-ARC" evidence="8">
    <location>
        <begin position="172"/>
        <end position="341"/>
    </location>
</feature>